<dbReference type="Pfam" id="PF01809">
    <property type="entry name" value="YidD"/>
    <property type="match status" value="1"/>
</dbReference>
<dbReference type="InterPro" id="IPR002696">
    <property type="entry name" value="Membr_insert_effic_factor_YidD"/>
</dbReference>
<evidence type="ECO:0000313" key="3">
    <source>
        <dbReference type="Proteomes" id="UP000693972"/>
    </source>
</evidence>
<comment type="similarity">
    <text evidence="1">Belongs to the UPF0161 family.</text>
</comment>
<accession>A0A975TZ19</accession>
<gene>
    <name evidence="2" type="primary">yidD</name>
    <name evidence="2" type="ORF">KUL25_18320</name>
</gene>
<dbReference type="GO" id="GO:0005886">
    <property type="term" value="C:plasma membrane"/>
    <property type="evidence" value="ECO:0007669"/>
    <property type="project" value="UniProtKB-SubCell"/>
</dbReference>
<dbReference type="Proteomes" id="UP000693972">
    <property type="component" value="Unassembled WGS sequence"/>
</dbReference>
<evidence type="ECO:0000313" key="2">
    <source>
        <dbReference type="EMBL" id="QXL90118.1"/>
    </source>
</evidence>
<dbReference type="SMART" id="SM01234">
    <property type="entry name" value="Haemolytic"/>
    <property type="match status" value="1"/>
</dbReference>
<keyword evidence="1" id="KW-0472">Membrane</keyword>
<organism evidence="2">
    <name type="scientific">Gymnodinialimonas phycosphaerae</name>
    <dbReference type="NCBI Taxonomy" id="2841589"/>
    <lineage>
        <taxon>Bacteria</taxon>
        <taxon>Pseudomonadati</taxon>
        <taxon>Pseudomonadota</taxon>
        <taxon>Alphaproteobacteria</taxon>
        <taxon>Rhodobacterales</taxon>
        <taxon>Paracoccaceae</taxon>
        <taxon>Gymnodinialimonas</taxon>
    </lineage>
</organism>
<evidence type="ECO:0000256" key="1">
    <source>
        <dbReference type="HAMAP-Rule" id="MF_00386"/>
    </source>
</evidence>
<dbReference type="AlphaFoldDB" id="A0A975TZ19"/>
<comment type="function">
    <text evidence="1">Could be involved in insertion of integral membrane proteins into the membrane.</text>
</comment>
<keyword evidence="3" id="KW-1185">Reference proteome</keyword>
<dbReference type="NCBIfam" id="TIGR00278">
    <property type="entry name" value="membrane protein insertion efficiency factor YidD"/>
    <property type="match status" value="1"/>
</dbReference>
<proteinExistence type="inferred from homology"/>
<dbReference type="EMBL" id="CP078073">
    <property type="protein sequence ID" value="QXL90118.1"/>
    <property type="molecule type" value="Genomic_DNA"/>
</dbReference>
<dbReference type="HAMAP" id="MF_00386">
    <property type="entry name" value="UPF0161_YidD"/>
    <property type="match status" value="1"/>
</dbReference>
<keyword evidence="1" id="KW-1003">Cell membrane</keyword>
<reference evidence="2 3" key="1">
    <citation type="submission" date="2021-07" db="EMBL/GenBank/DDBJ databases">
        <title>Karlodiniumbacter phycospheric gen. nov., sp. nov., a phycosphere bacterium isolated from karlodinium veneficum.</title>
        <authorList>
            <person name="Peng Y."/>
            <person name="Jiang L."/>
            <person name="Lee J."/>
        </authorList>
    </citation>
    <scope>NUCLEOTIDE SEQUENCE</scope>
    <source>
        <strain evidence="2 3">N5</strain>
    </source>
</reference>
<comment type="subcellular location">
    <subcellularLocation>
        <location evidence="1">Cell membrane</location>
        <topology evidence="1">Peripheral membrane protein</topology>
        <orientation evidence="1">Cytoplasmic side</orientation>
    </subcellularLocation>
</comment>
<name>A0A975TZ19_9RHOB</name>
<dbReference type="PANTHER" id="PTHR33383:SF1">
    <property type="entry name" value="MEMBRANE PROTEIN INSERTION EFFICIENCY FACTOR-RELATED"/>
    <property type="match status" value="1"/>
</dbReference>
<dbReference type="EMBL" id="JAIMBW010000001">
    <property type="protein sequence ID" value="MBY4894719.1"/>
    <property type="molecule type" value="Genomic_DNA"/>
</dbReference>
<protein>
    <recommendedName>
        <fullName evidence="1">Putative membrane protein insertion efficiency factor</fullName>
    </recommendedName>
</protein>
<dbReference type="RefSeq" id="WP_257894898.1">
    <property type="nucleotide sequence ID" value="NZ_JAIMBW010000001.1"/>
</dbReference>
<dbReference type="PANTHER" id="PTHR33383">
    <property type="entry name" value="MEMBRANE PROTEIN INSERTION EFFICIENCY FACTOR-RELATED"/>
    <property type="match status" value="1"/>
</dbReference>
<sequence length="73" mass="8121">MNPAAFVISLPIRFYRLVISPMIASNCRFTPTCSTYAMEALRKHGAIKGTWLATRRIARCHPWGGSGIDNVPE</sequence>